<keyword evidence="8" id="KW-0482">Metalloprotease</keyword>
<dbReference type="AlphaFoldDB" id="A0A6A7Y7P8"/>
<reference evidence="13 14" key="1">
    <citation type="submission" date="2019-09" db="EMBL/GenBank/DDBJ databases">
        <title>Segnochrobactrum spirostomi gen. nov., sp. nov., isolated from the ciliate Spirostomum cf. yagiui and description of a novel family, Segnochrobactraceae fam. nov. within the order Rhizobiales of the class Alphaproteobacteria.</title>
        <authorList>
            <person name="Akter S."/>
            <person name="Shazib S.U.A."/>
            <person name="Shin M.K."/>
        </authorList>
    </citation>
    <scope>NUCLEOTIDE SEQUENCE [LARGE SCALE GENOMIC DNA]</scope>
    <source>
        <strain evidence="13 14">Sp-1</strain>
    </source>
</reference>
<dbReference type="SUPFAM" id="SSF55166">
    <property type="entry name" value="Hedgehog/DD-peptidase"/>
    <property type="match status" value="1"/>
</dbReference>
<dbReference type="CDD" id="cd14844">
    <property type="entry name" value="Zn-DD-carboxypeptidase_like"/>
    <property type="match status" value="1"/>
</dbReference>
<feature type="region of interest" description="Disordered" evidence="12">
    <location>
        <begin position="380"/>
        <end position="406"/>
    </location>
</feature>
<dbReference type="Proteomes" id="UP000332515">
    <property type="component" value="Unassembled WGS sequence"/>
</dbReference>
<evidence type="ECO:0000256" key="6">
    <source>
        <dbReference type="ARBA" id="ARBA00022801"/>
    </source>
</evidence>
<evidence type="ECO:0000313" key="13">
    <source>
        <dbReference type="EMBL" id="MQT14018.1"/>
    </source>
</evidence>
<proteinExistence type="inferred from homology"/>
<comment type="similarity">
    <text evidence="10">Belongs to the peptidase M15 family.</text>
</comment>
<dbReference type="InterPro" id="IPR009045">
    <property type="entry name" value="Zn_M74/Hedgehog-like"/>
</dbReference>
<name>A0A6A7Y7P8_9HYPH</name>
<evidence type="ECO:0000256" key="5">
    <source>
        <dbReference type="ARBA" id="ARBA00022729"/>
    </source>
</evidence>
<comment type="cofactor">
    <cofactor evidence="1">
        <name>Zn(2+)</name>
        <dbReference type="ChEBI" id="CHEBI:29105"/>
    </cofactor>
</comment>
<keyword evidence="4" id="KW-0479">Metal-binding</keyword>
<evidence type="ECO:0000256" key="1">
    <source>
        <dbReference type="ARBA" id="ARBA00001947"/>
    </source>
</evidence>
<keyword evidence="7" id="KW-0862">Zinc</keyword>
<feature type="compositionally biased region" description="Polar residues" evidence="12">
    <location>
        <begin position="575"/>
        <end position="590"/>
    </location>
</feature>
<evidence type="ECO:0000256" key="4">
    <source>
        <dbReference type="ARBA" id="ARBA00022723"/>
    </source>
</evidence>
<gene>
    <name evidence="13" type="ORF">F0357_15480</name>
</gene>
<dbReference type="GO" id="GO:0006508">
    <property type="term" value="P:proteolysis"/>
    <property type="evidence" value="ECO:0007669"/>
    <property type="project" value="UniProtKB-KW"/>
</dbReference>
<evidence type="ECO:0000256" key="8">
    <source>
        <dbReference type="ARBA" id="ARBA00023049"/>
    </source>
</evidence>
<keyword evidence="3" id="KW-0645">Protease</keyword>
<evidence type="ECO:0000256" key="9">
    <source>
        <dbReference type="ARBA" id="ARBA00023316"/>
    </source>
</evidence>
<keyword evidence="6" id="KW-0378">Hydrolase</keyword>
<dbReference type="InterPro" id="IPR010275">
    <property type="entry name" value="MepK"/>
</dbReference>
<feature type="region of interest" description="Disordered" evidence="12">
    <location>
        <begin position="274"/>
        <end position="347"/>
    </location>
</feature>
<evidence type="ECO:0000256" key="7">
    <source>
        <dbReference type="ARBA" id="ARBA00022833"/>
    </source>
</evidence>
<sequence length="609" mass="62365">MLSALAFSGLAATAGAAKAETRTLRLYFVHTGESATITFKRDGKFIPAGLRQLNQFLRDWRRNESTRMDPALFDLIWEMYQKTGSREVIHVVSAYRSPATNNMLRSRTRGVAKNSMHTYGKAMDFFLPDVPLARIRETGLHLQMGGVGFYPTSGQPFVHMDTGPVRYWPRMTYDQLARVFPDGKSMYLPSNGKPLPGYEQAAAEYKVRKEAELRSVASISGGGGGGNNGGGLFAFLGNASSAARSAGGDDSGIVRPAPGKGKTLLAAIFGGADEEEDGANTSDEGGGAPAPVKAPAAAPAPATAANSLPGVNLEAAPPPVGTAAAAAPPSAPADEGNGALDQPKIVPVVAPPKPASLPFATSPEPVGTGTGAAVAVATPPQKPAEAQADTATDVASADTSDDPAPAPVAANVPLPLAAPRAEEAPEPTAVAFNSDEMPRAKPAVSFDPVIASADTGDAPPPPALGYAGGADPTLASGYGGDVLAETARSMLRRGQNGSHSGMTALPASRPAFPPEDMPVAVLSPNDPFVGFGGAAGLPDRQDPKVLANDQTVRSASFAPMSAPDRDSMPQLLSAEPSSGVTSFSTANVTSPDIDHFSGSSNPPMTASLP</sequence>
<dbReference type="GO" id="GO:0071555">
    <property type="term" value="P:cell wall organization"/>
    <property type="evidence" value="ECO:0007669"/>
    <property type="project" value="UniProtKB-KW"/>
</dbReference>
<comment type="caution">
    <text evidence="13">The sequence shown here is derived from an EMBL/GenBank/DDBJ whole genome shotgun (WGS) entry which is preliminary data.</text>
</comment>
<comment type="pathway">
    <text evidence="2">Cell wall biogenesis; cell wall polysaccharide biosynthesis.</text>
</comment>
<keyword evidence="5" id="KW-0732">Signal</keyword>
<feature type="region of interest" description="Disordered" evidence="12">
    <location>
        <begin position="532"/>
        <end position="609"/>
    </location>
</feature>
<keyword evidence="14" id="KW-1185">Reference proteome</keyword>
<dbReference type="PANTHER" id="PTHR37425:SF1">
    <property type="entry name" value="OUTER MEMBRANE PROTEIN"/>
    <property type="match status" value="1"/>
</dbReference>
<feature type="compositionally biased region" description="Low complexity" evidence="12">
    <location>
        <begin position="289"/>
        <end position="305"/>
    </location>
</feature>
<keyword evidence="9" id="KW-0961">Cell wall biogenesis/degradation</keyword>
<protein>
    <recommendedName>
        <fullName evidence="11">Murein endopeptidase K</fullName>
    </recommendedName>
</protein>
<evidence type="ECO:0000256" key="10">
    <source>
        <dbReference type="ARBA" id="ARBA00093448"/>
    </source>
</evidence>
<dbReference type="GO" id="GO:0046872">
    <property type="term" value="F:metal ion binding"/>
    <property type="evidence" value="ECO:0007669"/>
    <property type="project" value="UniProtKB-KW"/>
</dbReference>
<organism evidence="13 14">
    <name type="scientific">Segnochrobactrum spirostomi</name>
    <dbReference type="NCBI Taxonomy" id="2608987"/>
    <lineage>
        <taxon>Bacteria</taxon>
        <taxon>Pseudomonadati</taxon>
        <taxon>Pseudomonadota</taxon>
        <taxon>Alphaproteobacteria</taxon>
        <taxon>Hyphomicrobiales</taxon>
        <taxon>Segnochrobactraceae</taxon>
        <taxon>Segnochrobactrum</taxon>
    </lineage>
</organism>
<evidence type="ECO:0000256" key="11">
    <source>
        <dbReference type="ARBA" id="ARBA00093666"/>
    </source>
</evidence>
<dbReference type="Pfam" id="PF05951">
    <property type="entry name" value="Peptidase_M15_2"/>
    <property type="match status" value="1"/>
</dbReference>
<dbReference type="Gene3D" id="3.30.1380.10">
    <property type="match status" value="1"/>
</dbReference>
<dbReference type="PANTHER" id="PTHR37425">
    <property type="match status" value="1"/>
</dbReference>
<feature type="compositionally biased region" description="Low complexity" evidence="12">
    <location>
        <begin position="388"/>
        <end position="398"/>
    </location>
</feature>
<evidence type="ECO:0000256" key="12">
    <source>
        <dbReference type="SAM" id="MobiDB-lite"/>
    </source>
</evidence>
<evidence type="ECO:0000256" key="3">
    <source>
        <dbReference type="ARBA" id="ARBA00022670"/>
    </source>
</evidence>
<evidence type="ECO:0000256" key="2">
    <source>
        <dbReference type="ARBA" id="ARBA00004776"/>
    </source>
</evidence>
<feature type="compositionally biased region" description="Polar residues" evidence="12">
    <location>
        <begin position="597"/>
        <end position="609"/>
    </location>
</feature>
<evidence type="ECO:0000313" key="14">
    <source>
        <dbReference type="Proteomes" id="UP000332515"/>
    </source>
</evidence>
<dbReference type="GO" id="GO:0008237">
    <property type="term" value="F:metallopeptidase activity"/>
    <property type="evidence" value="ECO:0007669"/>
    <property type="project" value="UniProtKB-KW"/>
</dbReference>
<feature type="region of interest" description="Disordered" evidence="12">
    <location>
        <begin position="492"/>
        <end position="519"/>
    </location>
</feature>
<accession>A0A6A7Y7P8</accession>
<dbReference type="EMBL" id="VWNA01000001">
    <property type="protein sequence ID" value="MQT14018.1"/>
    <property type="molecule type" value="Genomic_DNA"/>
</dbReference>